<feature type="transmembrane region" description="Helical" evidence="2">
    <location>
        <begin position="267"/>
        <end position="286"/>
    </location>
</feature>
<accession>A0A401V1G5</accession>
<gene>
    <name evidence="3" type="ORF">CTKZ_23120</name>
</gene>
<evidence type="ECO:0008006" key="5">
    <source>
        <dbReference type="Google" id="ProtNLM"/>
    </source>
</evidence>
<feature type="transmembrane region" description="Helical" evidence="2">
    <location>
        <begin position="431"/>
        <end position="450"/>
    </location>
</feature>
<comment type="caution">
    <text evidence="3">The sequence shown here is derived from an EMBL/GenBank/DDBJ whole genome shotgun (WGS) entry which is preliminary data.</text>
</comment>
<evidence type="ECO:0000313" key="3">
    <source>
        <dbReference type="EMBL" id="GCD20750.1"/>
    </source>
</evidence>
<dbReference type="OrthoDB" id="4350291at2"/>
<keyword evidence="2" id="KW-0812">Transmembrane</keyword>
<dbReference type="Proteomes" id="UP000288246">
    <property type="component" value="Unassembled WGS sequence"/>
</dbReference>
<dbReference type="RefSeq" id="WP_124343259.1">
    <property type="nucleotide sequence ID" value="NZ_BHYL01000191.1"/>
</dbReference>
<dbReference type="AlphaFoldDB" id="A0A401V1G5"/>
<reference evidence="3 4" key="1">
    <citation type="submission" date="2018-11" db="EMBL/GenBank/DDBJ databases">
        <title>Draft genome sequence of Cellulomonas takizawaensis strain TKZ-21.</title>
        <authorList>
            <person name="Yamamura H."/>
            <person name="Hayashi T."/>
            <person name="Hamada M."/>
            <person name="Serisawa Y."/>
            <person name="Matsuyama K."/>
            <person name="Nakagawa Y."/>
            <person name="Otoguro M."/>
            <person name="Yanagida F."/>
            <person name="Hayakawa M."/>
        </authorList>
    </citation>
    <scope>NUCLEOTIDE SEQUENCE [LARGE SCALE GENOMIC DNA]</scope>
    <source>
        <strain evidence="3 4">TKZ-21</strain>
    </source>
</reference>
<evidence type="ECO:0000256" key="1">
    <source>
        <dbReference type="SAM" id="MobiDB-lite"/>
    </source>
</evidence>
<proteinExistence type="predicted"/>
<feature type="transmembrane region" description="Helical" evidence="2">
    <location>
        <begin position="345"/>
        <end position="365"/>
    </location>
</feature>
<feature type="compositionally biased region" description="Low complexity" evidence="1">
    <location>
        <begin position="35"/>
        <end position="52"/>
    </location>
</feature>
<name>A0A401V1G5_9CELL</name>
<evidence type="ECO:0000313" key="4">
    <source>
        <dbReference type="Proteomes" id="UP000288246"/>
    </source>
</evidence>
<organism evidence="3 4">
    <name type="scientific">Cellulomonas algicola</name>
    <dbReference type="NCBI Taxonomy" id="2071633"/>
    <lineage>
        <taxon>Bacteria</taxon>
        <taxon>Bacillati</taxon>
        <taxon>Actinomycetota</taxon>
        <taxon>Actinomycetes</taxon>
        <taxon>Micrococcales</taxon>
        <taxon>Cellulomonadaceae</taxon>
        <taxon>Cellulomonas</taxon>
    </lineage>
</organism>
<feature type="transmembrane region" description="Helical" evidence="2">
    <location>
        <begin position="407"/>
        <end position="425"/>
    </location>
</feature>
<feature type="transmembrane region" description="Helical" evidence="2">
    <location>
        <begin position="293"/>
        <end position="314"/>
    </location>
</feature>
<protein>
    <recommendedName>
        <fullName evidence="5">Integral membrane protein</fullName>
    </recommendedName>
</protein>
<evidence type="ECO:0000256" key="2">
    <source>
        <dbReference type="SAM" id="Phobius"/>
    </source>
</evidence>
<dbReference type="EMBL" id="BHYL01000191">
    <property type="protein sequence ID" value="GCD20750.1"/>
    <property type="molecule type" value="Genomic_DNA"/>
</dbReference>
<sequence>MTGQGVPQAADGNGTDDLTALRARLAALEEENARLRAAPPSYPPDASVAPAVPRRRRRPGRVTASVVLVVVAALLAPVAVVATWARGLVTDTDRYLATVAPLVDEPQIQQAVTNRVTGAIVDAIDLERLAADATSAVAELGLPPRLATAVDSLQGPLVSAATSFVHQAVERLVTSDAFDAAWTEANRTAHEQLVAVMRGDPDAIASINAQGTLTVDLTTVIEAVKSALSERGFTIVDRLPTINASFPLVQSADLVRLQNAYGWLDVLGTWLPWVVVLLLAGGVLLAQHRSRALVVAGLTLAGAMLLLGVVLTVGRTVYANALPPAVQRPDAAVVVYDQVVSLLRVALRSGLVLGLVVAVVAFVSGRSAAAVGLRSSWTRSVAWLRGAGERRGVTTGPVGVWLDEQRTFVRVVIASGAALAIALGMPLTPGYVLGVAIAAVVLLALTTVLARPRAAEVPAAADV</sequence>
<keyword evidence="2" id="KW-0472">Membrane</keyword>
<keyword evidence="4" id="KW-1185">Reference proteome</keyword>
<keyword evidence="2" id="KW-1133">Transmembrane helix</keyword>
<feature type="region of interest" description="Disordered" evidence="1">
    <location>
        <begin position="35"/>
        <end position="55"/>
    </location>
</feature>
<feature type="transmembrane region" description="Helical" evidence="2">
    <location>
        <begin position="62"/>
        <end position="85"/>
    </location>
</feature>